<dbReference type="Pfam" id="PF02595">
    <property type="entry name" value="Gly_kinase"/>
    <property type="match status" value="1"/>
</dbReference>
<name>A0ABT2S589_9FIRM</name>
<evidence type="ECO:0000256" key="1">
    <source>
        <dbReference type="ARBA" id="ARBA00006284"/>
    </source>
</evidence>
<evidence type="ECO:0000256" key="4">
    <source>
        <dbReference type="PIRNR" id="PIRNR006078"/>
    </source>
</evidence>
<dbReference type="PANTHER" id="PTHR21599:SF0">
    <property type="entry name" value="GLYCERATE KINASE"/>
    <property type="match status" value="1"/>
</dbReference>
<evidence type="ECO:0000256" key="3">
    <source>
        <dbReference type="ARBA" id="ARBA00022777"/>
    </source>
</evidence>
<dbReference type="PANTHER" id="PTHR21599">
    <property type="entry name" value="GLYCERATE KINASE"/>
    <property type="match status" value="1"/>
</dbReference>
<keyword evidence="3 4" id="KW-0418">Kinase</keyword>
<dbReference type="SUPFAM" id="SSF110738">
    <property type="entry name" value="Glycerate kinase I"/>
    <property type="match status" value="1"/>
</dbReference>
<proteinExistence type="inferred from homology"/>
<dbReference type="InterPro" id="IPR004381">
    <property type="entry name" value="Glycerate_kinase"/>
</dbReference>
<dbReference type="Proteomes" id="UP001207605">
    <property type="component" value="Unassembled WGS sequence"/>
</dbReference>
<evidence type="ECO:0000313" key="6">
    <source>
        <dbReference type="Proteomes" id="UP001207605"/>
    </source>
</evidence>
<dbReference type="GO" id="GO:0016301">
    <property type="term" value="F:kinase activity"/>
    <property type="evidence" value="ECO:0007669"/>
    <property type="project" value="UniProtKB-KW"/>
</dbReference>
<keyword evidence="6" id="KW-1185">Reference proteome</keyword>
<dbReference type="NCBIfam" id="TIGR00045">
    <property type="entry name" value="glycerate kinase"/>
    <property type="match status" value="1"/>
</dbReference>
<reference evidence="5 6" key="1">
    <citation type="journal article" date="2021" name="ISME Commun">
        <title>Automated analysis of genomic sequences facilitates high-throughput and comprehensive description of bacteria.</title>
        <authorList>
            <person name="Hitch T.C.A."/>
        </authorList>
    </citation>
    <scope>NUCLEOTIDE SEQUENCE [LARGE SCALE GENOMIC DNA]</scope>
    <source>
        <strain evidence="5 6">Sanger_02</strain>
    </source>
</reference>
<gene>
    <name evidence="5" type="ORF">OCV65_05805</name>
</gene>
<keyword evidence="2 4" id="KW-0808">Transferase</keyword>
<dbReference type="InterPro" id="IPR018193">
    <property type="entry name" value="Glyc_kinase_flavodox-like_fold"/>
</dbReference>
<evidence type="ECO:0000313" key="5">
    <source>
        <dbReference type="EMBL" id="MCU6699744.1"/>
    </source>
</evidence>
<sequence length="376" mass="40268">MKVVIAVDSFKGSMSSREAGNAVKEGVLRVYPDAEVVVRALADGGEGTVEALMEGLGGEKVNITVTGPNNEKIESYYGYIKEKNMAVIETAAVAGLVLVEPDNRNPLTATTYGLGEMIKDAVTRGCRDFILGLGGSATNDGGVGMLQALGWEFRDSKGCEVSRGAEGLGAIASISDDKILQILKSCRFRVACDVENPLCGLTGATYVYGAQKGIPDELMNKIDRDMEHYAQITSRHIGEDFSKFRGAGAAGGLGFAVLSFLHAELIPGIELILDIIKFKEDLKDADVLITGEGCLDSQTAMGKAPIGVARFAHKYQELKVLAFAGVVSDGARECNDKGIDAFFPIIRNITTKKEAMNTQNARRNLSDTVEQVFRIL</sequence>
<evidence type="ECO:0000256" key="2">
    <source>
        <dbReference type="ARBA" id="ARBA00022679"/>
    </source>
</evidence>
<dbReference type="PIRSF" id="PIRSF006078">
    <property type="entry name" value="GlxK"/>
    <property type="match status" value="1"/>
</dbReference>
<dbReference type="RefSeq" id="WP_262581276.1">
    <property type="nucleotide sequence ID" value="NZ_JAOQJV010000005.1"/>
</dbReference>
<dbReference type="InterPro" id="IPR036129">
    <property type="entry name" value="Glycerate_kinase_sf"/>
</dbReference>
<dbReference type="InterPro" id="IPR018197">
    <property type="entry name" value="Glycerate_kinase_RE-like"/>
</dbReference>
<dbReference type="Gene3D" id="3.40.50.10350">
    <property type="entry name" value="Glycerate kinase, domain 1"/>
    <property type="match status" value="1"/>
</dbReference>
<comment type="similarity">
    <text evidence="1 4">Belongs to the glycerate kinase type-1 family.</text>
</comment>
<dbReference type="Gene3D" id="3.90.1510.10">
    <property type="entry name" value="Glycerate kinase, domain 2"/>
    <property type="match status" value="1"/>
</dbReference>
<accession>A0ABT2S589</accession>
<dbReference type="EMBL" id="JAOQJV010000005">
    <property type="protein sequence ID" value="MCU6699744.1"/>
    <property type="molecule type" value="Genomic_DNA"/>
</dbReference>
<comment type="caution">
    <text evidence="5">The sequence shown here is derived from an EMBL/GenBank/DDBJ whole genome shotgun (WGS) entry which is preliminary data.</text>
</comment>
<protein>
    <submittedName>
        <fullName evidence="5">Glycerate kinase</fullName>
    </submittedName>
</protein>
<organism evidence="5 6">
    <name type="scientific">Dorea ammoniilytica</name>
    <dbReference type="NCBI Taxonomy" id="2981788"/>
    <lineage>
        <taxon>Bacteria</taxon>
        <taxon>Bacillati</taxon>
        <taxon>Bacillota</taxon>
        <taxon>Clostridia</taxon>
        <taxon>Lachnospirales</taxon>
        <taxon>Lachnospiraceae</taxon>
        <taxon>Dorea</taxon>
    </lineage>
</organism>